<dbReference type="AlphaFoldDB" id="A0A9N9THA6"/>
<dbReference type="PANTHER" id="PTHR14540:SF2">
    <property type="entry name" value="INTEGRATOR COMPLEX SUBUNIT 15"/>
    <property type="match status" value="1"/>
</dbReference>
<accession>A0A9N9THA6</accession>
<protein>
    <submittedName>
        <fullName evidence="1">Uncharacterized protein</fullName>
    </submittedName>
</protein>
<reference evidence="1" key="1">
    <citation type="submission" date="2022-01" db="EMBL/GenBank/DDBJ databases">
        <authorList>
            <person name="King R."/>
        </authorList>
    </citation>
    <scope>NUCLEOTIDE SEQUENCE</scope>
</reference>
<dbReference type="PANTHER" id="PTHR14540">
    <property type="entry name" value="INTEGRATOR COMPLEX SUBUNIT 15"/>
    <property type="match status" value="1"/>
</dbReference>
<evidence type="ECO:0000313" key="2">
    <source>
        <dbReference type="Proteomes" id="UP001153712"/>
    </source>
</evidence>
<evidence type="ECO:0000313" key="1">
    <source>
        <dbReference type="EMBL" id="CAG9853792.1"/>
    </source>
</evidence>
<name>A0A9N9THA6_PHYSR</name>
<dbReference type="Proteomes" id="UP001153712">
    <property type="component" value="Chromosome 1"/>
</dbReference>
<dbReference type="InterPro" id="IPR027844">
    <property type="entry name" value="INTS15"/>
</dbReference>
<keyword evidence="2" id="KW-1185">Reference proteome</keyword>
<dbReference type="Pfam" id="PF14964">
    <property type="entry name" value="INTS15"/>
    <property type="match status" value="1"/>
</dbReference>
<gene>
    <name evidence="1" type="ORF">PHYEVI_LOCUS263</name>
</gene>
<dbReference type="EMBL" id="OU900094">
    <property type="protein sequence ID" value="CAG9853792.1"/>
    <property type="molecule type" value="Genomic_DNA"/>
</dbReference>
<dbReference type="OrthoDB" id="5861309at2759"/>
<organism evidence="1 2">
    <name type="scientific">Phyllotreta striolata</name>
    <name type="common">Striped flea beetle</name>
    <name type="synonym">Crioceris striolata</name>
    <dbReference type="NCBI Taxonomy" id="444603"/>
    <lineage>
        <taxon>Eukaryota</taxon>
        <taxon>Metazoa</taxon>
        <taxon>Ecdysozoa</taxon>
        <taxon>Arthropoda</taxon>
        <taxon>Hexapoda</taxon>
        <taxon>Insecta</taxon>
        <taxon>Pterygota</taxon>
        <taxon>Neoptera</taxon>
        <taxon>Endopterygota</taxon>
        <taxon>Coleoptera</taxon>
        <taxon>Polyphaga</taxon>
        <taxon>Cucujiformia</taxon>
        <taxon>Chrysomeloidea</taxon>
        <taxon>Chrysomelidae</taxon>
        <taxon>Galerucinae</taxon>
        <taxon>Alticini</taxon>
        <taxon>Phyllotreta</taxon>
    </lineage>
</organism>
<proteinExistence type="predicted"/>
<sequence>MSTEVNLKQGLRKLEYPICAKEALYKIYDLICSRITSIKNMDLALDLMAEFVFYEVDRRGHKRAQSLSPLQELQLVKILYEYFDTLTSESGRNTVFLSLFSGTTINSRLGVLTKFISMGIGIPSTKILSSASAWMQQLGNTSPNSCKFAEGLIQDYFHFYVSSTEKITALPEISLEFTANFLTAIAENYYNTSNKKTTTLPPSKFIFPPQKLLETVTLWISQNTSLCIAAQQKQAVLPPGAIAMEATTPIAGLLKWCILAPIYRQDSKEYTDLHLALLNSIMEIPKSTPPKAVCAQHLTSSINPILTFVNDLKNKQEKKFSEIINEDALQLSLDRFAQAIQVIASVNAMYGHTDDLYHQIKILPFNKLMNIIQNNYKNKVVVL</sequence>